<keyword evidence="2" id="KW-1185">Reference proteome</keyword>
<dbReference type="KEGG" id="ggr:HKW67_07470"/>
<sequence>MHTRRKALSTETLTVTSLVADHRASRGTPHDAGAYHALGDSYFEQDRLDEATTAWLTSTTPRRSWWGRSSQACTARRVRSGALPMPDSVRACAHRISGHVPAF</sequence>
<dbReference type="EMBL" id="CP053085">
    <property type="protein sequence ID" value="QJR35353.1"/>
    <property type="molecule type" value="Genomic_DNA"/>
</dbReference>
<proteinExistence type="predicted"/>
<evidence type="ECO:0000313" key="1">
    <source>
        <dbReference type="EMBL" id="QJR35353.1"/>
    </source>
</evidence>
<reference evidence="1 2" key="1">
    <citation type="submission" date="2020-05" db="EMBL/GenBank/DDBJ databases">
        <title>Complete genome sequence of Gemmatimonas greenlandica TET16.</title>
        <authorList>
            <person name="Zeng Y."/>
        </authorList>
    </citation>
    <scope>NUCLEOTIDE SEQUENCE [LARGE SCALE GENOMIC DNA]</scope>
    <source>
        <strain evidence="1 2">TET16</strain>
    </source>
</reference>
<dbReference type="AlphaFoldDB" id="A0A6M4IKV3"/>
<dbReference type="Proteomes" id="UP000500938">
    <property type="component" value="Chromosome"/>
</dbReference>
<organism evidence="1 2">
    <name type="scientific">Gemmatimonas groenlandica</name>
    <dbReference type="NCBI Taxonomy" id="2732249"/>
    <lineage>
        <taxon>Bacteria</taxon>
        <taxon>Pseudomonadati</taxon>
        <taxon>Gemmatimonadota</taxon>
        <taxon>Gemmatimonadia</taxon>
        <taxon>Gemmatimonadales</taxon>
        <taxon>Gemmatimonadaceae</taxon>
        <taxon>Gemmatimonas</taxon>
    </lineage>
</organism>
<evidence type="ECO:0000313" key="2">
    <source>
        <dbReference type="Proteomes" id="UP000500938"/>
    </source>
</evidence>
<evidence type="ECO:0008006" key="3">
    <source>
        <dbReference type="Google" id="ProtNLM"/>
    </source>
</evidence>
<dbReference type="RefSeq" id="WP_171224783.1">
    <property type="nucleotide sequence ID" value="NZ_CP053085.1"/>
</dbReference>
<gene>
    <name evidence="1" type="ORF">HKW67_07470</name>
</gene>
<name>A0A6M4IKV3_9BACT</name>
<protein>
    <recommendedName>
        <fullName evidence="3">Tetratricopeptide repeat protein</fullName>
    </recommendedName>
</protein>
<accession>A0A6M4IKV3</accession>